<dbReference type="InParanoid" id="A0A1X7TIW2"/>
<dbReference type="AlphaFoldDB" id="A0A1X7TIW2"/>
<evidence type="ECO:0000313" key="1">
    <source>
        <dbReference type="EnsemblMetazoa" id="Aqu2.1.14653_001"/>
    </source>
</evidence>
<dbReference type="InterPro" id="IPR052055">
    <property type="entry name" value="Hepadnavirus_pol/RT"/>
</dbReference>
<sequence>MKRPRLPHQRTRLDVSCKADISWWSLFVADWNGVSILPPAHPTIMVASDASGSWGCGAFSQPQGEWFQLTWPSSWKEVNIAAKEMLLIVIASAVWGQHWSGQRVKFLSDNMAVVAALSARSARHPIMSHLIKCLFFWEARYNFEYSAEHLAGKRNSAADALSRDNVSLFLSLTPQAKAAPTTIPPQIVSLLLDSNLHWTSPTWVWKFRDSLNRV</sequence>
<dbReference type="PANTHER" id="PTHR33050">
    <property type="entry name" value="REVERSE TRANSCRIPTASE DOMAIN-CONTAINING PROTEIN"/>
    <property type="match status" value="1"/>
</dbReference>
<accession>A0A1X7TIW2</accession>
<dbReference type="OMA" id="SARHPIM"/>
<name>A0A1X7TIW2_AMPQE</name>
<dbReference type="PANTHER" id="PTHR33050:SF8">
    <property type="entry name" value="REVERSE TRANSCRIPTASE DOMAIN-CONTAINING PROTEIN"/>
    <property type="match status" value="1"/>
</dbReference>
<dbReference type="CDD" id="cd09275">
    <property type="entry name" value="RNase_HI_RT_DIRS1"/>
    <property type="match status" value="1"/>
</dbReference>
<evidence type="ECO:0008006" key="2">
    <source>
        <dbReference type="Google" id="ProtNLM"/>
    </source>
</evidence>
<reference evidence="1" key="1">
    <citation type="submission" date="2017-05" db="UniProtKB">
        <authorList>
            <consortium name="EnsemblMetazoa"/>
        </authorList>
    </citation>
    <scope>IDENTIFICATION</scope>
</reference>
<proteinExistence type="predicted"/>
<protein>
    <recommendedName>
        <fullName evidence="2">RNase H type-1 domain-containing protein</fullName>
    </recommendedName>
</protein>
<dbReference type="OrthoDB" id="6019648at2759"/>
<organism evidence="1">
    <name type="scientific">Amphimedon queenslandica</name>
    <name type="common">Sponge</name>
    <dbReference type="NCBI Taxonomy" id="400682"/>
    <lineage>
        <taxon>Eukaryota</taxon>
        <taxon>Metazoa</taxon>
        <taxon>Porifera</taxon>
        <taxon>Demospongiae</taxon>
        <taxon>Heteroscleromorpha</taxon>
        <taxon>Haplosclerida</taxon>
        <taxon>Niphatidae</taxon>
        <taxon>Amphimedon</taxon>
    </lineage>
</organism>
<dbReference type="EnsemblMetazoa" id="Aqu2.1.14653_001">
    <property type="protein sequence ID" value="Aqu2.1.14653_001"/>
    <property type="gene ID" value="Aqu2.1.14653"/>
</dbReference>